<keyword evidence="2 4" id="KW-0808">Transferase</keyword>
<dbReference type="SUPFAM" id="SSF53067">
    <property type="entry name" value="Actin-like ATPase domain"/>
    <property type="match status" value="2"/>
</dbReference>
<evidence type="ECO:0000259" key="5">
    <source>
        <dbReference type="Pfam" id="PF00370"/>
    </source>
</evidence>
<dbReference type="Proteomes" id="UP001576774">
    <property type="component" value="Unassembled WGS sequence"/>
</dbReference>
<sequence length="513" mass="56624">MGYVIAVDIGTTSTKSVLFTETGKMVQRAAVDYPLLTPVSGAAEQEPEVIFSAVITTVQQVVEGSKINPAEILCLSFSAAMHSLIAVDSQGKLLTKSITWADNRSAKWAEIVQKEKQGKEIYLRTGTPIHPMSPLIKIIWLREEQPEIFAKAAKFISIKEYIFYQLFGEYVVDYSIASTTGLLNLKELNWDREALELAKITESNLSRLVPTTYIFQSLREEYALFMGIPSHIPTVIGAADGVLSNLGVGAIAPGIVAVTVGTSGAIRVVVDRPTCDPQQRLFCYALTENYWVIGGAVNNGGIILRWIRDRLADAEVLTAKTLGQDPYNMLTAIAQTVPAGAEGLIFHPYLTGERSPIWDANARGSFFGLSLRHTKAHLVRSMLEGVVYNLYLVFQALEDFAGEINSIRASGGFANSCLWRQILADVFNQPVSVPEIYESSSFGAAILGLYALKKITSLEQVSQEIGLTYHHQPISENVAIYQKIIPIYSRILAKFQEEYAQISQLQSQRKFNE</sequence>
<dbReference type="InterPro" id="IPR043129">
    <property type="entry name" value="ATPase_NBD"/>
</dbReference>
<dbReference type="EMBL" id="JBHFNQ010000009">
    <property type="protein sequence ID" value="MFB2875432.1"/>
    <property type="molecule type" value="Genomic_DNA"/>
</dbReference>
<dbReference type="InterPro" id="IPR000577">
    <property type="entry name" value="Carb_kinase_FGGY"/>
</dbReference>
<dbReference type="InterPro" id="IPR006002">
    <property type="entry name" value="Gluconate_kinase"/>
</dbReference>
<dbReference type="Pfam" id="PF00370">
    <property type="entry name" value="FGGY_N"/>
    <property type="match status" value="1"/>
</dbReference>
<dbReference type="PANTHER" id="PTHR43095:SF2">
    <property type="entry name" value="GLUCONOKINASE"/>
    <property type="match status" value="1"/>
</dbReference>
<dbReference type="InterPro" id="IPR018484">
    <property type="entry name" value="FGGY_N"/>
</dbReference>
<dbReference type="PROSITE" id="PS00933">
    <property type="entry name" value="FGGY_KINASES_1"/>
    <property type="match status" value="1"/>
</dbReference>
<dbReference type="Pfam" id="PF02782">
    <property type="entry name" value="FGGY_C"/>
    <property type="match status" value="1"/>
</dbReference>
<evidence type="ECO:0000259" key="6">
    <source>
        <dbReference type="Pfam" id="PF02782"/>
    </source>
</evidence>
<evidence type="ECO:0000256" key="2">
    <source>
        <dbReference type="ARBA" id="ARBA00022679"/>
    </source>
</evidence>
<comment type="caution">
    <text evidence="7">The sequence shown here is derived from an EMBL/GenBank/DDBJ whole genome shotgun (WGS) entry which is preliminary data.</text>
</comment>
<comment type="similarity">
    <text evidence="1 4">Belongs to the FGGY kinase family.</text>
</comment>
<evidence type="ECO:0000256" key="4">
    <source>
        <dbReference type="RuleBase" id="RU003733"/>
    </source>
</evidence>
<dbReference type="InterPro" id="IPR018485">
    <property type="entry name" value="FGGY_C"/>
</dbReference>
<protein>
    <submittedName>
        <fullName evidence="7">Gluconokinase</fullName>
        <ecNumber evidence="7">2.7.1.12</ecNumber>
    </submittedName>
</protein>
<feature type="domain" description="Carbohydrate kinase FGGY C-terminal" evidence="6">
    <location>
        <begin position="257"/>
        <end position="452"/>
    </location>
</feature>
<dbReference type="PANTHER" id="PTHR43095">
    <property type="entry name" value="SUGAR KINASE"/>
    <property type="match status" value="1"/>
</dbReference>
<dbReference type="CDD" id="cd07770">
    <property type="entry name" value="ASKHA_NBD_FGGY_GntK"/>
    <property type="match status" value="1"/>
</dbReference>
<keyword evidence="3 4" id="KW-0418">Kinase</keyword>
<dbReference type="InterPro" id="IPR050406">
    <property type="entry name" value="FGGY_Carb_Kinase"/>
</dbReference>
<dbReference type="GO" id="GO:0046316">
    <property type="term" value="F:gluconokinase activity"/>
    <property type="evidence" value="ECO:0007669"/>
    <property type="project" value="UniProtKB-EC"/>
</dbReference>
<gene>
    <name evidence="7" type="primary">gntK</name>
    <name evidence="7" type="ORF">ACE1CC_00920</name>
</gene>
<dbReference type="EC" id="2.7.1.12" evidence="7"/>
<accession>A0ABV4WY36</accession>
<dbReference type="PIRSF" id="PIRSF000538">
    <property type="entry name" value="GlpK"/>
    <property type="match status" value="1"/>
</dbReference>
<dbReference type="InterPro" id="IPR018483">
    <property type="entry name" value="Carb_kinase_FGGY_CS"/>
</dbReference>
<evidence type="ECO:0000256" key="1">
    <source>
        <dbReference type="ARBA" id="ARBA00009156"/>
    </source>
</evidence>
<organism evidence="7 8">
    <name type="scientific">Floridaenema aerugineum BLCC-F46</name>
    <dbReference type="NCBI Taxonomy" id="3153654"/>
    <lineage>
        <taxon>Bacteria</taxon>
        <taxon>Bacillati</taxon>
        <taxon>Cyanobacteriota</taxon>
        <taxon>Cyanophyceae</taxon>
        <taxon>Oscillatoriophycideae</taxon>
        <taxon>Aerosakkonematales</taxon>
        <taxon>Aerosakkonemataceae</taxon>
        <taxon>Floridanema</taxon>
        <taxon>Floridanema aerugineum</taxon>
    </lineage>
</organism>
<evidence type="ECO:0000313" key="8">
    <source>
        <dbReference type="Proteomes" id="UP001576774"/>
    </source>
</evidence>
<dbReference type="PROSITE" id="PS00445">
    <property type="entry name" value="FGGY_KINASES_2"/>
    <property type="match status" value="1"/>
</dbReference>
<dbReference type="RefSeq" id="WP_413268597.1">
    <property type="nucleotide sequence ID" value="NZ_JBHFNQ010000009.1"/>
</dbReference>
<reference evidence="7 8" key="1">
    <citation type="submission" date="2024-09" db="EMBL/GenBank/DDBJ databases">
        <title>Floridaenema gen nov. (Aerosakkonemataceae, Aerosakkonematales ord. nov., Cyanobacteria) from benthic tropical and subtropical fresh waters, with the description of four new species.</title>
        <authorList>
            <person name="Moretto J.A."/>
            <person name="Berthold D.E."/>
            <person name="Lefler F.W."/>
            <person name="Huang I.-S."/>
            <person name="Laughinghouse H. IV."/>
        </authorList>
    </citation>
    <scope>NUCLEOTIDE SEQUENCE [LARGE SCALE GENOMIC DNA]</scope>
    <source>
        <strain evidence="7 8">BLCC-F46</strain>
    </source>
</reference>
<keyword evidence="8" id="KW-1185">Reference proteome</keyword>
<dbReference type="Gene3D" id="3.30.420.40">
    <property type="match status" value="2"/>
</dbReference>
<evidence type="ECO:0000256" key="3">
    <source>
        <dbReference type="ARBA" id="ARBA00022777"/>
    </source>
</evidence>
<proteinExistence type="inferred from homology"/>
<dbReference type="NCBIfam" id="TIGR01314">
    <property type="entry name" value="gntK_FGGY"/>
    <property type="match status" value="1"/>
</dbReference>
<feature type="domain" description="Carbohydrate kinase FGGY N-terminal" evidence="5">
    <location>
        <begin position="3"/>
        <end position="247"/>
    </location>
</feature>
<name>A0ABV4WY36_9CYAN</name>
<evidence type="ECO:0000313" key="7">
    <source>
        <dbReference type="EMBL" id="MFB2875432.1"/>
    </source>
</evidence>